<comment type="caution">
    <text evidence="1">The sequence shown here is derived from an EMBL/GenBank/DDBJ whole genome shotgun (WGS) entry which is preliminary data.</text>
</comment>
<evidence type="ECO:0000313" key="2">
    <source>
        <dbReference type="Proteomes" id="UP001143856"/>
    </source>
</evidence>
<dbReference type="EMBL" id="JAPDGR010000174">
    <property type="protein sequence ID" value="KAJ2994389.1"/>
    <property type="molecule type" value="Genomic_DNA"/>
</dbReference>
<gene>
    <name evidence="1" type="ORF">NUW58_g1571</name>
</gene>
<reference evidence="1" key="1">
    <citation type="submission" date="2022-10" db="EMBL/GenBank/DDBJ databases">
        <title>Genome Sequence of Xylaria curta.</title>
        <authorList>
            <person name="Buettner E."/>
        </authorList>
    </citation>
    <scope>NUCLEOTIDE SEQUENCE</scope>
    <source>
        <strain evidence="1">Babe10</strain>
    </source>
</reference>
<protein>
    <submittedName>
        <fullName evidence="1">Uncharacterized protein</fullName>
    </submittedName>
</protein>
<proteinExistence type="predicted"/>
<sequence>MSNSSDVSPLCSPDPRSGRHRALGETLSGDSRRTIYNRHGRHSATSEAVGSHFIVVVIVVILPGPFLLNPSLFFILPRLFGVSRPFVALGALFGDMKTRDVRRPPACRSHEYKFLDTDCGLWQLGITT</sequence>
<accession>A0ACC1PMW4</accession>
<dbReference type="Proteomes" id="UP001143856">
    <property type="component" value="Unassembled WGS sequence"/>
</dbReference>
<evidence type="ECO:0000313" key="1">
    <source>
        <dbReference type="EMBL" id="KAJ2994389.1"/>
    </source>
</evidence>
<name>A0ACC1PMW4_9PEZI</name>
<keyword evidence="2" id="KW-1185">Reference proteome</keyword>
<organism evidence="1 2">
    <name type="scientific">Xylaria curta</name>
    <dbReference type="NCBI Taxonomy" id="42375"/>
    <lineage>
        <taxon>Eukaryota</taxon>
        <taxon>Fungi</taxon>
        <taxon>Dikarya</taxon>
        <taxon>Ascomycota</taxon>
        <taxon>Pezizomycotina</taxon>
        <taxon>Sordariomycetes</taxon>
        <taxon>Xylariomycetidae</taxon>
        <taxon>Xylariales</taxon>
        <taxon>Xylariaceae</taxon>
        <taxon>Xylaria</taxon>
    </lineage>
</organism>